<gene>
    <name evidence="2" type="ORF">EV693_1199</name>
</gene>
<keyword evidence="1" id="KW-1133">Transmembrane helix</keyword>
<feature type="transmembrane region" description="Helical" evidence="1">
    <location>
        <begin position="223"/>
        <end position="245"/>
    </location>
</feature>
<dbReference type="EMBL" id="SLXJ01000019">
    <property type="protein sequence ID" value="TCP15299.1"/>
    <property type="molecule type" value="Genomic_DNA"/>
</dbReference>
<keyword evidence="1" id="KW-0812">Transmembrane</keyword>
<evidence type="ECO:0000256" key="1">
    <source>
        <dbReference type="SAM" id="Phobius"/>
    </source>
</evidence>
<organism evidence="2 3">
    <name type="scientific">Nicoletella semolina</name>
    <dbReference type="NCBI Taxonomy" id="271160"/>
    <lineage>
        <taxon>Bacteria</taxon>
        <taxon>Pseudomonadati</taxon>
        <taxon>Pseudomonadota</taxon>
        <taxon>Gammaproteobacteria</taxon>
        <taxon>Pasteurellales</taxon>
        <taxon>Pasteurellaceae</taxon>
        <taxon>Nicoletella</taxon>
    </lineage>
</organism>
<protein>
    <submittedName>
        <fullName evidence="2">Uncharacterized protein</fullName>
    </submittedName>
</protein>
<evidence type="ECO:0000313" key="3">
    <source>
        <dbReference type="Proteomes" id="UP000295537"/>
    </source>
</evidence>
<evidence type="ECO:0000313" key="2">
    <source>
        <dbReference type="EMBL" id="TCP15299.1"/>
    </source>
</evidence>
<dbReference type="Proteomes" id="UP000295537">
    <property type="component" value="Unassembled WGS sequence"/>
</dbReference>
<feature type="transmembrane region" description="Helical" evidence="1">
    <location>
        <begin position="191"/>
        <end position="211"/>
    </location>
</feature>
<accession>A0A4R2N4B7</accession>
<feature type="transmembrane region" description="Helical" evidence="1">
    <location>
        <begin position="99"/>
        <end position="116"/>
    </location>
</feature>
<feature type="transmembrane region" description="Helical" evidence="1">
    <location>
        <begin position="12"/>
        <end position="31"/>
    </location>
</feature>
<dbReference type="OrthoDB" id="5915482at2"/>
<name>A0A4R2N4B7_9PAST</name>
<comment type="caution">
    <text evidence="2">The sequence shown here is derived from an EMBL/GenBank/DDBJ whole genome shotgun (WGS) entry which is preliminary data.</text>
</comment>
<feature type="transmembrane region" description="Helical" evidence="1">
    <location>
        <begin position="74"/>
        <end position="93"/>
    </location>
</feature>
<dbReference type="AlphaFoldDB" id="A0A4R2N4B7"/>
<feature type="transmembrane region" description="Helical" evidence="1">
    <location>
        <begin position="128"/>
        <end position="149"/>
    </location>
</feature>
<keyword evidence="3" id="KW-1185">Reference proteome</keyword>
<feature type="transmembrane region" description="Helical" evidence="1">
    <location>
        <begin position="161"/>
        <end position="179"/>
    </location>
</feature>
<feature type="transmembrane region" description="Helical" evidence="1">
    <location>
        <begin position="43"/>
        <end position="62"/>
    </location>
</feature>
<feature type="transmembrane region" description="Helical" evidence="1">
    <location>
        <begin position="252"/>
        <end position="268"/>
    </location>
</feature>
<reference evidence="2 3" key="1">
    <citation type="submission" date="2019-03" db="EMBL/GenBank/DDBJ databases">
        <title>Genomic Encyclopedia of Type Strains, Phase IV (KMG-IV): sequencing the most valuable type-strain genomes for metagenomic binning, comparative biology and taxonomic classification.</title>
        <authorList>
            <person name="Goeker M."/>
        </authorList>
    </citation>
    <scope>NUCLEOTIDE SEQUENCE [LARGE SCALE GENOMIC DNA]</scope>
    <source>
        <strain evidence="2 3">DSM 16380</strain>
    </source>
</reference>
<keyword evidence="1" id="KW-0472">Membrane</keyword>
<sequence>MLEHHHSPSKLEIATHSILPLSLMLFAEMFLNHFSSIPNTIFISPYLLAFFITCIILFIVLLKGQICLGQRNRLLAILPLLSFFALGNFAYTLGFTPKHSPMLLACAASLLLPLLYWKLPDDEHFARIFIYCGLGIASVGTIQYLLIYWFELPSLFNGIRANNFAQLLLGILLAGWYLVLAKSRLEGFLKLLALSALFAIILNYVWTIIVLYQHLQIMPEMAINAYIIFFAMQFFILGLLAWILLTKNIKNLTAWTLATLLAMLYPFTNSF</sequence>
<proteinExistence type="predicted"/>
<dbReference type="RefSeq" id="WP_132502086.1">
    <property type="nucleotide sequence ID" value="NZ_LVXA01000001.1"/>
</dbReference>